<dbReference type="Proteomes" id="UP000594263">
    <property type="component" value="Unplaced"/>
</dbReference>
<dbReference type="PANTHER" id="PTHR31683:SF74">
    <property type="entry name" value="PECTATE LYASE"/>
    <property type="match status" value="1"/>
</dbReference>
<keyword evidence="14" id="KW-1185">Reference proteome</keyword>
<dbReference type="PROSITE" id="PS51986">
    <property type="entry name" value="GS_BETA_GRASP"/>
    <property type="match status" value="1"/>
</dbReference>
<evidence type="ECO:0000256" key="2">
    <source>
        <dbReference type="ARBA" id="ARBA00009897"/>
    </source>
</evidence>
<dbReference type="SMART" id="SM01230">
    <property type="entry name" value="Gln-synt_C"/>
    <property type="match status" value="1"/>
</dbReference>
<comment type="similarity">
    <text evidence="2 9 10">Belongs to the glutamine synthetase family.</text>
</comment>
<dbReference type="EC" id="6.3.1.2" evidence="3"/>
<dbReference type="FunFam" id="3.10.20.70:FF:000003">
    <property type="entry name" value="Glutamine synthetase, chloroplastic"/>
    <property type="match status" value="1"/>
</dbReference>
<dbReference type="Gene3D" id="2.160.20.10">
    <property type="entry name" value="Single-stranded right-handed beta-helix, Pectin lyase-like"/>
    <property type="match status" value="1"/>
</dbReference>
<dbReference type="SUPFAM" id="SSF55931">
    <property type="entry name" value="Glutamine synthetase/guanido kinase"/>
    <property type="match status" value="1"/>
</dbReference>
<evidence type="ECO:0000256" key="8">
    <source>
        <dbReference type="ARBA" id="ARBA00023239"/>
    </source>
</evidence>
<dbReference type="InterPro" id="IPR014746">
    <property type="entry name" value="Gln_synth/guanido_kin_cat_dom"/>
</dbReference>
<keyword evidence="8" id="KW-0456">Lyase</keyword>
<reference evidence="13" key="1">
    <citation type="submission" date="2021-01" db="UniProtKB">
        <authorList>
            <consortium name="EnsemblPlants"/>
        </authorList>
    </citation>
    <scope>IDENTIFICATION</scope>
</reference>
<dbReference type="Pfam" id="PF00120">
    <property type="entry name" value="Gln-synt_C"/>
    <property type="match status" value="1"/>
</dbReference>
<evidence type="ECO:0000259" key="12">
    <source>
        <dbReference type="PROSITE" id="PS51987"/>
    </source>
</evidence>
<keyword evidence="7" id="KW-0067">ATP-binding</keyword>
<dbReference type="Pfam" id="PF00544">
    <property type="entry name" value="Pectate_lyase_4"/>
    <property type="match status" value="1"/>
</dbReference>
<evidence type="ECO:0000256" key="4">
    <source>
        <dbReference type="ARBA" id="ARBA00022490"/>
    </source>
</evidence>
<protein>
    <recommendedName>
        <fullName evidence="3">glutamine synthetase</fullName>
        <ecNumber evidence="3">6.3.1.2</ecNumber>
    </recommendedName>
</protein>
<dbReference type="AlphaFoldDB" id="A0A7N0UE25"/>
<dbReference type="Gene3D" id="3.10.20.70">
    <property type="entry name" value="Glutamine synthetase, N-terminal domain"/>
    <property type="match status" value="1"/>
</dbReference>
<dbReference type="InterPro" id="IPR008147">
    <property type="entry name" value="Gln_synt_N"/>
</dbReference>
<dbReference type="PROSITE" id="PS51987">
    <property type="entry name" value="GS_CATALYTIC"/>
    <property type="match status" value="1"/>
</dbReference>
<evidence type="ECO:0000256" key="5">
    <source>
        <dbReference type="ARBA" id="ARBA00022598"/>
    </source>
</evidence>
<feature type="domain" description="GS catalytic" evidence="12">
    <location>
        <begin position="106"/>
        <end position="239"/>
    </location>
</feature>
<dbReference type="InterPro" id="IPR045032">
    <property type="entry name" value="PEL"/>
</dbReference>
<proteinExistence type="inferred from homology"/>
<accession>A0A7N0UE25</accession>
<evidence type="ECO:0000256" key="3">
    <source>
        <dbReference type="ARBA" id="ARBA00012937"/>
    </source>
</evidence>
<dbReference type="Gene3D" id="3.30.590.10">
    <property type="entry name" value="Glutamine synthetase/guanido kinase, catalytic domain"/>
    <property type="match status" value="1"/>
</dbReference>
<dbReference type="InterPro" id="IPR008146">
    <property type="entry name" value="Gln_synth_cat_dom"/>
</dbReference>
<dbReference type="GO" id="GO:0005737">
    <property type="term" value="C:cytoplasm"/>
    <property type="evidence" value="ECO:0007669"/>
    <property type="project" value="UniProtKB-SubCell"/>
</dbReference>
<dbReference type="GO" id="GO:0004356">
    <property type="term" value="F:glutamine synthetase activity"/>
    <property type="evidence" value="ECO:0007669"/>
    <property type="project" value="UniProtKB-EC"/>
</dbReference>
<dbReference type="InterPro" id="IPR036651">
    <property type="entry name" value="Gln_synt_N_sf"/>
</dbReference>
<evidence type="ECO:0000313" key="13">
    <source>
        <dbReference type="EnsemblPlants" id="Kaladp0062s0062.1.v1.1"/>
    </source>
</evidence>
<keyword evidence="6" id="KW-0547">Nucleotide-binding</keyword>
<feature type="domain" description="GS beta-grasp" evidence="11">
    <location>
        <begin position="19"/>
        <end position="99"/>
    </location>
</feature>
<evidence type="ECO:0000256" key="1">
    <source>
        <dbReference type="ARBA" id="ARBA00004496"/>
    </source>
</evidence>
<dbReference type="GO" id="GO:0006542">
    <property type="term" value="P:glutamine biosynthetic process"/>
    <property type="evidence" value="ECO:0007669"/>
    <property type="project" value="InterPro"/>
</dbReference>
<dbReference type="InterPro" id="IPR002022">
    <property type="entry name" value="Pec_lyase"/>
</dbReference>
<dbReference type="SUPFAM" id="SSF51126">
    <property type="entry name" value="Pectin lyase-like"/>
    <property type="match status" value="1"/>
</dbReference>
<evidence type="ECO:0000256" key="7">
    <source>
        <dbReference type="ARBA" id="ARBA00022840"/>
    </source>
</evidence>
<evidence type="ECO:0000313" key="14">
    <source>
        <dbReference type="Proteomes" id="UP000594263"/>
    </source>
</evidence>
<dbReference type="GO" id="GO:0005524">
    <property type="term" value="F:ATP binding"/>
    <property type="evidence" value="ECO:0007669"/>
    <property type="project" value="UniProtKB-KW"/>
</dbReference>
<dbReference type="InterPro" id="IPR011050">
    <property type="entry name" value="Pectin_lyase_fold/virulence"/>
</dbReference>
<dbReference type="InterPro" id="IPR027302">
    <property type="entry name" value="Gln_synth_N_conserv_site"/>
</dbReference>
<evidence type="ECO:0000256" key="9">
    <source>
        <dbReference type="PROSITE-ProRule" id="PRU01330"/>
    </source>
</evidence>
<dbReference type="SUPFAM" id="SSF54368">
    <property type="entry name" value="Glutamine synthetase, N-terminal domain"/>
    <property type="match status" value="1"/>
</dbReference>
<dbReference type="EnsemblPlants" id="Kaladp0062s0062.1.v1.1">
    <property type="protein sequence ID" value="Kaladp0062s0062.1.v1.1"/>
    <property type="gene ID" value="Kaladp0062s0062.v1.1"/>
</dbReference>
<dbReference type="Gramene" id="Kaladp0062s0062.1.v1.1">
    <property type="protein sequence ID" value="Kaladp0062s0062.1.v1.1"/>
    <property type="gene ID" value="Kaladp0062s0062.v1.1"/>
</dbReference>
<name>A0A7N0UE25_KALFE</name>
<organism evidence="13 14">
    <name type="scientific">Kalanchoe fedtschenkoi</name>
    <name type="common">Lavender scallops</name>
    <name type="synonym">South American air plant</name>
    <dbReference type="NCBI Taxonomy" id="63787"/>
    <lineage>
        <taxon>Eukaryota</taxon>
        <taxon>Viridiplantae</taxon>
        <taxon>Streptophyta</taxon>
        <taxon>Embryophyta</taxon>
        <taxon>Tracheophyta</taxon>
        <taxon>Spermatophyta</taxon>
        <taxon>Magnoliopsida</taxon>
        <taxon>eudicotyledons</taxon>
        <taxon>Gunneridae</taxon>
        <taxon>Pentapetalae</taxon>
        <taxon>Saxifragales</taxon>
        <taxon>Crassulaceae</taxon>
        <taxon>Kalanchoe</taxon>
    </lineage>
</organism>
<sequence>MSLLSDLMNLNLSDTTEKVIAEYIWIGGSGLDLRSKARTLSGPVSDPSKLPRWNYDGSSTGQAPGEDSEVILYPQAVFRDPFRRGKNILVMCDAYTPAGDPIPNNNRLAAAKIFSSPAVVAEEPWYGIEQEYTLLQKDTSWPLGWPTGGYPGPQGPYYCGIGADKAFGRDIVDSHYKACLFAGINISGINGEVMPGQWEFQVGPAVGISAGDELWVARYILERIAEITGVVVSFDPKPIKVFFLSSFCSQFLHFFFATSTPAQAKKRPAQKLNVIDRCWRPDPHWVTNREHLATCSVGFAGKMSNNIGEGLVHYVVTDPSDDPVNPRPGTLRYGATVINHKVWITFQRDMRIKLKQPLLVSSFTTIDGRGSSIHIAEGSCLLLYKVTNVIIHSIRVHHCRPRPGGPVVAPGSQIRQMSATDGDAIRLVGSSKIWIDHNTFYQCTDGLLDVTRGSTDITISNNWFRNHDKVMLLGHDDGFLRDRNMKVTVIFNHFGPDLNQRMPRVRHGYAHVANNLYKGWRDYAIGGSMNPSIMSESNLFIAPNSAHKKITWRQDKQIQGRSWNFHSVNDVFVNGAYASLSKSTDVRLPHYNEEQNFRVANGRYVRALTRTSGALRCNERRRC</sequence>
<evidence type="ECO:0000256" key="6">
    <source>
        <dbReference type="ARBA" id="ARBA00022741"/>
    </source>
</evidence>
<dbReference type="InterPro" id="IPR012334">
    <property type="entry name" value="Pectin_lyas_fold"/>
</dbReference>
<comment type="subcellular location">
    <subcellularLocation>
        <location evidence="1">Cytoplasm</location>
    </subcellularLocation>
</comment>
<dbReference type="SMART" id="SM00656">
    <property type="entry name" value="Amb_all"/>
    <property type="match status" value="1"/>
</dbReference>
<dbReference type="PROSITE" id="PS00180">
    <property type="entry name" value="GLNA_1"/>
    <property type="match status" value="1"/>
</dbReference>
<dbReference type="PANTHER" id="PTHR31683">
    <property type="entry name" value="PECTATE LYASE 18-RELATED"/>
    <property type="match status" value="1"/>
</dbReference>
<dbReference type="FunFam" id="3.30.590.10:FF:000011">
    <property type="entry name" value="Glutamine synthetase"/>
    <property type="match status" value="1"/>
</dbReference>
<dbReference type="GO" id="GO:0030570">
    <property type="term" value="F:pectate lyase activity"/>
    <property type="evidence" value="ECO:0007669"/>
    <property type="project" value="InterPro"/>
</dbReference>
<keyword evidence="4" id="KW-0963">Cytoplasm</keyword>
<keyword evidence="5" id="KW-0436">Ligase</keyword>
<evidence type="ECO:0000256" key="10">
    <source>
        <dbReference type="RuleBase" id="RU000384"/>
    </source>
</evidence>
<evidence type="ECO:0000259" key="11">
    <source>
        <dbReference type="PROSITE" id="PS51986"/>
    </source>
</evidence>